<keyword evidence="1" id="KW-0812">Transmembrane</keyword>
<reference evidence="3" key="1">
    <citation type="journal article" date="2019" name="Int. J. Syst. Evol. Microbiol.">
        <title>The Global Catalogue of Microorganisms (GCM) 10K type strain sequencing project: providing services to taxonomists for standard genome sequencing and annotation.</title>
        <authorList>
            <consortium name="The Broad Institute Genomics Platform"/>
            <consortium name="The Broad Institute Genome Sequencing Center for Infectious Disease"/>
            <person name="Wu L."/>
            <person name="Ma J."/>
        </authorList>
    </citation>
    <scope>NUCLEOTIDE SEQUENCE [LARGE SCALE GENOMIC DNA]</scope>
    <source>
        <strain evidence="3">JCM 17551</strain>
    </source>
</reference>
<name>A0ABP7M9S4_9GAMM</name>
<evidence type="ECO:0000256" key="1">
    <source>
        <dbReference type="SAM" id="Phobius"/>
    </source>
</evidence>
<dbReference type="Proteomes" id="UP001501565">
    <property type="component" value="Unassembled WGS sequence"/>
</dbReference>
<organism evidence="2 3">
    <name type="scientific">Litoribacillus peritrichatus</name>
    <dbReference type="NCBI Taxonomy" id="718191"/>
    <lineage>
        <taxon>Bacteria</taxon>
        <taxon>Pseudomonadati</taxon>
        <taxon>Pseudomonadota</taxon>
        <taxon>Gammaproteobacteria</taxon>
        <taxon>Oceanospirillales</taxon>
        <taxon>Oceanospirillaceae</taxon>
        <taxon>Litoribacillus</taxon>
    </lineage>
</organism>
<dbReference type="RefSeq" id="WP_344795785.1">
    <property type="nucleotide sequence ID" value="NZ_BAABBN010000004.1"/>
</dbReference>
<feature type="transmembrane region" description="Helical" evidence="1">
    <location>
        <begin position="36"/>
        <end position="54"/>
    </location>
</feature>
<keyword evidence="1" id="KW-1133">Transmembrane helix</keyword>
<evidence type="ECO:0000313" key="3">
    <source>
        <dbReference type="Proteomes" id="UP001501565"/>
    </source>
</evidence>
<gene>
    <name evidence="2" type="ORF">GCM10022277_08320</name>
</gene>
<evidence type="ECO:0008006" key="4">
    <source>
        <dbReference type="Google" id="ProtNLM"/>
    </source>
</evidence>
<accession>A0ABP7M9S4</accession>
<keyword evidence="1" id="KW-0472">Membrane</keyword>
<sequence>MVEFKFQWYSFLCLLIFAIGFLFLPFNKKLKEHKRFSLVYFTALFLIVFSYVMWESFDRYKRISSLVQNSIKLDSGVLQSFSEYNTGYSFILNDAYYKVSKHDEYSVPEEKIDTLRKGDSIRIKYIEIIKGSYSPEKVILEVDLLL</sequence>
<proteinExistence type="predicted"/>
<keyword evidence="3" id="KW-1185">Reference proteome</keyword>
<evidence type="ECO:0000313" key="2">
    <source>
        <dbReference type="EMBL" id="GAA3915974.1"/>
    </source>
</evidence>
<feature type="transmembrane region" description="Helical" evidence="1">
    <location>
        <begin position="6"/>
        <end position="24"/>
    </location>
</feature>
<comment type="caution">
    <text evidence="2">The sequence shown here is derived from an EMBL/GenBank/DDBJ whole genome shotgun (WGS) entry which is preliminary data.</text>
</comment>
<dbReference type="EMBL" id="BAABBN010000004">
    <property type="protein sequence ID" value="GAA3915974.1"/>
    <property type="molecule type" value="Genomic_DNA"/>
</dbReference>
<protein>
    <recommendedName>
        <fullName evidence="4">DUF3592 domain-containing protein</fullName>
    </recommendedName>
</protein>